<protein>
    <submittedName>
        <fullName evidence="2">Uncharacterized protein</fullName>
    </submittedName>
</protein>
<keyword evidence="1" id="KW-1133">Transmembrane helix</keyword>
<keyword evidence="1" id="KW-0472">Membrane</keyword>
<comment type="caution">
    <text evidence="2">The sequence shown here is derived from an EMBL/GenBank/DDBJ whole genome shotgun (WGS) entry which is preliminary data.</text>
</comment>
<dbReference type="EMBL" id="MHJJ01000002">
    <property type="protein sequence ID" value="OGY66298.1"/>
    <property type="molecule type" value="Genomic_DNA"/>
</dbReference>
<name>A0A1G1ZNP3_9BACT</name>
<evidence type="ECO:0000313" key="3">
    <source>
        <dbReference type="Proteomes" id="UP000177942"/>
    </source>
</evidence>
<sequence length="133" mass="13866">MKGIAFLPTVLLLSAVIVELGIAGALLVYLLNNANLGVRLSAEALAAAQAGIEDGIIRIIRDKNYSTAGYTLTVGSRLATVAVCKDSCAGIGKSLITVKAKAANKFRQLQAVVEVNSITGKIEIQSIKEVALQ</sequence>
<proteinExistence type="predicted"/>
<accession>A0A1G1ZNP3</accession>
<evidence type="ECO:0000256" key="1">
    <source>
        <dbReference type="SAM" id="Phobius"/>
    </source>
</evidence>
<reference evidence="2 3" key="1">
    <citation type="journal article" date="2016" name="Nat. Commun.">
        <title>Thousands of microbial genomes shed light on interconnected biogeochemical processes in an aquifer system.</title>
        <authorList>
            <person name="Anantharaman K."/>
            <person name="Brown C.T."/>
            <person name="Hug L.A."/>
            <person name="Sharon I."/>
            <person name="Castelle C.J."/>
            <person name="Probst A.J."/>
            <person name="Thomas B.C."/>
            <person name="Singh A."/>
            <person name="Wilkins M.J."/>
            <person name="Karaoz U."/>
            <person name="Brodie E.L."/>
            <person name="Williams K.H."/>
            <person name="Hubbard S.S."/>
            <person name="Banfield J.F."/>
        </authorList>
    </citation>
    <scope>NUCLEOTIDE SEQUENCE [LARGE SCALE GENOMIC DNA]</scope>
</reference>
<evidence type="ECO:0000313" key="2">
    <source>
        <dbReference type="EMBL" id="OGY66298.1"/>
    </source>
</evidence>
<organism evidence="2 3">
    <name type="scientific">Candidatus Harrisonbacteria bacterium RIFCSPLOWO2_01_FULL_44_18</name>
    <dbReference type="NCBI Taxonomy" id="1798407"/>
    <lineage>
        <taxon>Bacteria</taxon>
        <taxon>Candidatus Harrisoniibacteriota</taxon>
    </lineage>
</organism>
<keyword evidence="1" id="KW-0812">Transmembrane</keyword>
<gene>
    <name evidence="2" type="ORF">A3A16_00095</name>
</gene>
<feature type="transmembrane region" description="Helical" evidence="1">
    <location>
        <begin position="6"/>
        <end position="31"/>
    </location>
</feature>
<dbReference type="STRING" id="1798407.A3A16_00095"/>
<dbReference type="Proteomes" id="UP000177942">
    <property type="component" value="Unassembled WGS sequence"/>
</dbReference>
<dbReference type="AlphaFoldDB" id="A0A1G1ZNP3"/>